<feature type="signal peptide" evidence="1">
    <location>
        <begin position="1"/>
        <end position="23"/>
    </location>
</feature>
<evidence type="ECO:0000256" key="1">
    <source>
        <dbReference type="SAM" id="SignalP"/>
    </source>
</evidence>
<reference evidence="2" key="1">
    <citation type="submission" date="2018-01" db="EMBL/GenBank/DDBJ databases">
        <title>An insight into the sialome of Amazonian anophelines.</title>
        <authorList>
            <person name="Ribeiro J.M."/>
            <person name="Scarpassa V."/>
            <person name="Calvo E."/>
        </authorList>
    </citation>
    <scope>NUCLEOTIDE SEQUENCE</scope>
</reference>
<evidence type="ECO:0000313" key="2">
    <source>
        <dbReference type="EMBL" id="MBW79013.1"/>
    </source>
</evidence>
<dbReference type="EMBL" id="GGFL01014835">
    <property type="protein sequence ID" value="MBW79013.1"/>
    <property type="molecule type" value="Transcribed_RNA"/>
</dbReference>
<dbReference type="AlphaFoldDB" id="A0A2M4DN75"/>
<proteinExistence type="predicted"/>
<name>A0A2M4DN75_ANODA</name>
<feature type="chain" id="PRO_5014824588" evidence="1">
    <location>
        <begin position="24"/>
        <end position="91"/>
    </location>
</feature>
<protein>
    <submittedName>
        <fullName evidence="2">Putative secreted protein</fullName>
    </submittedName>
</protein>
<sequence length="91" mass="10126">MVVSTFHSIVLFPSLMWLPLASTNRTGPIIDQRGSSNGALCSKVHQGLDRSSGGDKAVHVITRNEAIWNEARFTFKRQKVATVCGWRLEEL</sequence>
<accession>A0A2M4DN75</accession>
<keyword evidence="1" id="KW-0732">Signal</keyword>
<organism evidence="2">
    <name type="scientific">Anopheles darlingi</name>
    <name type="common">Mosquito</name>
    <dbReference type="NCBI Taxonomy" id="43151"/>
    <lineage>
        <taxon>Eukaryota</taxon>
        <taxon>Metazoa</taxon>
        <taxon>Ecdysozoa</taxon>
        <taxon>Arthropoda</taxon>
        <taxon>Hexapoda</taxon>
        <taxon>Insecta</taxon>
        <taxon>Pterygota</taxon>
        <taxon>Neoptera</taxon>
        <taxon>Endopterygota</taxon>
        <taxon>Diptera</taxon>
        <taxon>Nematocera</taxon>
        <taxon>Culicoidea</taxon>
        <taxon>Culicidae</taxon>
        <taxon>Anophelinae</taxon>
        <taxon>Anopheles</taxon>
    </lineage>
</organism>